<dbReference type="Pfam" id="PF02636">
    <property type="entry name" value="Methyltransf_28"/>
    <property type="match status" value="1"/>
</dbReference>
<dbReference type="Proteomes" id="UP000199377">
    <property type="component" value="Unassembled WGS sequence"/>
</dbReference>
<dbReference type="PANTHER" id="PTHR12049:SF7">
    <property type="entry name" value="PROTEIN ARGININE METHYLTRANSFERASE NDUFAF7, MITOCHONDRIAL"/>
    <property type="match status" value="1"/>
</dbReference>
<evidence type="ECO:0000313" key="5">
    <source>
        <dbReference type="Proteomes" id="UP000199377"/>
    </source>
</evidence>
<dbReference type="PANTHER" id="PTHR12049">
    <property type="entry name" value="PROTEIN ARGININE METHYLTRANSFERASE NDUFAF7, MITOCHONDRIAL"/>
    <property type="match status" value="1"/>
</dbReference>
<keyword evidence="2 4" id="KW-0808">Transferase</keyword>
<dbReference type="InterPro" id="IPR038375">
    <property type="entry name" value="NDUFAF7_sf"/>
</dbReference>
<gene>
    <name evidence="4" type="ORF">SAMN05216258_10692</name>
</gene>
<accession>A0A1I3HNU8</accession>
<keyword evidence="5" id="KW-1185">Reference proteome</keyword>
<dbReference type="GO" id="GO:0032259">
    <property type="term" value="P:methylation"/>
    <property type="evidence" value="ECO:0007669"/>
    <property type="project" value="UniProtKB-KW"/>
</dbReference>
<dbReference type="OrthoDB" id="9794208at2"/>
<evidence type="ECO:0000256" key="2">
    <source>
        <dbReference type="ARBA" id="ARBA00022679"/>
    </source>
</evidence>
<dbReference type="AlphaFoldDB" id="A0A1I3HNU8"/>
<reference evidence="4 5" key="1">
    <citation type="submission" date="2016-10" db="EMBL/GenBank/DDBJ databases">
        <authorList>
            <person name="de Groot N.N."/>
        </authorList>
    </citation>
    <scope>NUCLEOTIDE SEQUENCE [LARGE SCALE GENOMIC DNA]</scope>
    <source>
        <strain evidence="4 5">CGMCC 1.11030</strain>
    </source>
</reference>
<protein>
    <submittedName>
        <fullName evidence="4">SAM-dependent methyltransferase, MidA family</fullName>
    </submittedName>
</protein>
<evidence type="ECO:0000256" key="1">
    <source>
        <dbReference type="ARBA" id="ARBA00022603"/>
    </source>
</evidence>
<dbReference type="EMBL" id="FOQH01000006">
    <property type="protein sequence ID" value="SFI37293.1"/>
    <property type="molecule type" value="Genomic_DNA"/>
</dbReference>
<dbReference type="Gene3D" id="3.40.50.12710">
    <property type="match status" value="1"/>
</dbReference>
<dbReference type="InterPro" id="IPR003788">
    <property type="entry name" value="NDUFAF7"/>
</dbReference>
<dbReference type="SUPFAM" id="SSF53335">
    <property type="entry name" value="S-adenosyl-L-methionine-dependent methyltransferases"/>
    <property type="match status" value="1"/>
</dbReference>
<dbReference type="STRING" id="1114924.SAMN05216258_10692"/>
<evidence type="ECO:0000313" key="4">
    <source>
        <dbReference type="EMBL" id="SFI37293.1"/>
    </source>
</evidence>
<evidence type="ECO:0000256" key="3">
    <source>
        <dbReference type="SAM" id="MobiDB-lite"/>
    </source>
</evidence>
<dbReference type="RefSeq" id="WP_092860455.1">
    <property type="nucleotide sequence ID" value="NZ_FOQH01000006.1"/>
</dbReference>
<keyword evidence="1 4" id="KW-0489">Methyltransferase</keyword>
<dbReference type="InterPro" id="IPR029063">
    <property type="entry name" value="SAM-dependent_MTases_sf"/>
</dbReference>
<sequence>MSRGGAGEGPLAPILRRRIAQGGPMPLAEYMGLCLAHPEHGYYTTRDPLGAAGDFTTAPEISQMFGELLGLWIAQAWADMGAPRGAVLAELGPGRGTLMADALRAAGRVPGFAEAVSPWLVEISPTLRARQARALEGWGVQWAERVEALPDGPLLLLANEFFDALPIRQLVRAAGRWRERAVTMDDAGRFAFGLGAVVPWEAEEPDGSVVETCPAGEAVAAWIGGRLAAQGGAALLVDYGYAVRAPGGADTFQAMRAHGYADPLAAPGQADLTAHVDFAALARAAQAAGARAWPAVGQGLLLERLGITARAQALARAAAARPGPAGGSRPPPPPPTGPERAAAAQDPVEAIVSAHRRLTHPEEMGTLFKALALTGPGQPRPPGV</sequence>
<organism evidence="4 5">
    <name type="scientific">Albimonas pacifica</name>
    <dbReference type="NCBI Taxonomy" id="1114924"/>
    <lineage>
        <taxon>Bacteria</taxon>
        <taxon>Pseudomonadati</taxon>
        <taxon>Pseudomonadota</taxon>
        <taxon>Alphaproteobacteria</taxon>
        <taxon>Rhodobacterales</taxon>
        <taxon>Paracoccaceae</taxon>
        <taxon>Albimonas</taxon>
    </lineage>
</organism>
<proteinExistence type="predicted"/>
<feature type="region of interest" description="Disordered" evidence="3">
    <location>
        <begin position="316"/>
        <end position="349"/>
    </location>
</feature>
<dbReference type="GO" id="GO:0035243">
    <property type="term" value="F:protein-arginine omega-N symmetric methyltransferase activity"/>
    <property type="evidence" value="ECO:0007669"/>
    <property type="project" value="TreeGrafter"/>
</dbReference>
<name>A0A1I3HNU8_9RHOB</name>